<dbReference type="Proteomes" id="UP001311232">
    <property type="component" value="Unassembled WGS sequence"/>
</dbReference>
<organism evidence="2 3">
    <name type="scientific">Crenichthys baileyi</name>
    <name type="common">White River springfish</name>
    <dbReference type="NCBI Taxonomy" id="28760"/>
    <lineage>
        <taxon>Eukaryota</taxon>
        <taxon>Metazoa</taxon>
        <taxon>Chordata</taxon>
        <taxon>Craniata</taxon>
        <taxon>Vertebrata</taxon>
        <taxon>Euteleostomi</taxon>
        <taxon>Actinopterygii</taxon>
        <taxon>Neopterygii</taxon>
        <taxon>Teleostei</taxon>
        <taxon>Neoteleostei</taxon>
        <taxon>Acanthomorphata</taxon>
        <taxon>Ovalentaria</taxon>
        <taxon>Atherinomorphae</taxon>
        <taxon>Cyprinodontiformes</taxon>
        <taxon>Goodeidae</taxon>
        <taxon>Crenichthys</taxon>
    </lineage>
</organism>
<evidence type="ECO:0000313" key="2">
    <source>
        <dbReference type="EMBL" id="KAK5609840.1"/>
    </source>
</evidence>
<accession>A0AAV9RLA2</accession>
<proteinExistence type="predicted"/>
<feature type="region of interest" description="Disordered" evidence="1">
    <location>
        <begin position="38"/>
        <end position="146"/>
    </location>
</feature>
<dbReference type="AlphaFoldDB" id="A0AAV9RLA2"/>
<gene>
    <name evidence="2" type="ORF">CRENBAI_019010</name>
</gene>
<reference evidence="2 3" key="1">
    <citation type="submission" date="2021-06" db="EMBL/GenBank/DDBJ databases">
        <authorList>
            <person name="Palmer J.M."/>
        </authorList>
    </citation>
    <scope>NUCLEOTIDE SEQUENCE [LARGE SCALE GENOMIC DNA]</scope>
    <source>
        <strain evidence="2 3">MEX-2019</strain>
        <tissue evidence="2">Muscle</tissue>
    </source>
</reference>
<feature type="compositionally biased region" description="Polar residues" evidence="1">
    <location>
        <begin position="101"/>
        <end position="113"/>
    </location>
</feature>
<evidence type="ECO:0000313" key="3">
    <source>
        <dbReference type="Proteomes" id="UP001311232"/>
    </source>
</evidence>
<feature type="compositionally biased region" description="Basic and acidic residues" evidence="1">
    <location>
        <begin position="84"/>
        <end position="97"/>
    </location>
</feature>
<dbReference type="EMBL" id="JAHHUM010001734">
    <property type="protein sequence ID" value="KAK5609840.1"/>
    <property type="molecule type" value="Genomic_DNA"/>
</dbReference>
<evidence type="ECO:0000256" key="1">
    <source>
        <dbReference type="SAM" id="MobiDB-lite"/>
    </source>
</evidence>
<name>A0AAV9RLA2_9TELE</name>
<protein>
    <submittedName>
        <fullName evidence="2">Uncharacterized protein</fullName>
    </submittedName>
</protein>
<keyword evidence="3" id="KW-1185">Reference proteome</keyword>
<comment type="caution">
    <text evidence="2">The sequence shown here is derived from an EMBL/GenBank/DDBJ whole genome shotgun (WGS) entry which is preliminary data.</text>
</comment>
<sequence>MTPRQKVWVMKEFVTRNCTLDYETSSMLLTCAARRLPTLSHGTPRRTKQAGRPAPPPKRSQISNNTAHCLAKTPSPEPGAPPTDRPDTEAMDRDPRKSQHQHQTASKTPTPAQIPTRRPAPSPGLRPQTANSERGCEKTPSLTLPA</sequence>